<dbReference type="EMBL" id="FOUB01000073">
    <property type="protein sequence ID" value="SFM94104.1"/>
    <property type="molecule type" value="Genomic_DNA"/>
</dbReference>
<keyword evidence="2" id="KW-1185">Reference proteome</keyword>
<proteinExistence type="predicted"/>
<reference evidence="2" key="1">
    <citation type="submission" date="2016-10" db="EMBL/GenBank/DDBJ databases">
        <authorList>
            <person name="Varghese N."/>
            <person name="Submissions S."/>
        </authorList>
    </citation>
    <scope>NUCLEOTIDE SEQUENCE [LARGE SCALE GENOMIC DNA]</scope>
    <source>
        <strain evidence="2">Nm44</strain>
    </source>
</reference>
<dbReference type="Proteomes" id="UP000183287">
    <property type="component" value="Unassembled WGS sequence"/>
</dbReference>
<organism evidence="1 2">
    <name type="scientific">Nitrosomonas communis</name>
    <dbReference type="NCBI Taxonomy" id="44574"/>
    <lineage>
        <taxon>Bacteria</taxon>
        <taxon>Pseudomonadati</taxon>
        <taxon>Pseudomonadota</taxon>
        <taxon>Betaproteobacteria</taxon>
        <taxon>Nitrosomonadales</taxon>
        <taxon>Nitrosomonadaceae</taxon>
        <taxon>Nitrosomonas</taxon>
    </lineage>
</organism>
<dbReference type="AlphaFoldDB" id="A0A1I4UYQ0"/>
<gene>
    <name evidence="1" type="ORF">SAMN05421863_10737</name>
</gene>
<evidence type="ECO:0000313" key="1">
    <source>
        <dbReference type="EMBL" id="SFM94104.1"/>
    </source>
</evidence>
<sequence>MHLRLFNYAVEMDYDCFRGILSLVIPLLKRMEVDDDRYEQRQS</sequence>
<protein>
    <submittedName>
        <fullName evidence="1">Uncharacterized protein</fullName>
    </submittedName>
</protein>
<name>A0A1I4UYQ0_9PROT</name>
<evidence type="ECO:0000313" key="2">
    <source>
        <dbReference type="Proteomes" id="UP000183287"/>
    </source>
</evidence>
<accession>A0A1I4UYQ0</accession>